<proteinExistence type="predicted"/>
<reference evidence="2" key="1">
    <citation type="journal article" date="2022" name="Cell">
        <title>Repeat-based holocentromeres influence genome architecture and karyotype evolution.</title>
        <authorList>
            <person name="Hofstatter P.G."/>
            <person name="Thangavel G."/>
            <person name="Lux T."/>
            <person name="Neumann P."/>
            <person name="Vondrak T."/>
            <person name="Novak P."/>
            <person name="Zhang M."/>
            <person name="Costa L."/>
            <person name="Castellani M."/>
            <person name="Scott A."/>
            <person name="Toegelov H."/>
            <person name="Fuchs J."/>
            <person name="Mata-Sucre Y."/>
            <person name="Dias Y."/>
            <person name="Vanzela A.L.L."/>
            <person name="Huettel B."/>
            <person name="Almeida C.C.S."/>
            <person name="Simkova H."/>
            <person name="Souza G."/>
            <person name="Pedrosa-Harand A."/>
            <person name="Macas J."/>
            <person name="Mayer K.F.X."/>
            <person name="Houben A."/>
            <person name="Marques A."/>
        </authorList>
    </citation>
    <scope>NUCLEOTIDE SEQUENCE</scope>
    <source>
        <strain evidence="2">RhyBre1mFocal</strain>
    </source>
</reference>
<comment type="caution">
    <text evidence="2">The sequence shown here is derived from an EMBL/GenBank/DDBJ whole genome shotgun (WGS) entry which is preliminary data.</text>
</comment>
<dbReference type="Pfam" id="PF05212">
    <property type="entry name" value="DUF707"/>
    <property type="match status" value="1"/>
</dbReference>
<keyword evidence="1" id="KW-0812">Transmembrane</keyword>
<evidence type="ECO:0000313" key="2">
    <source>
        <dbReference type="EMBL" id="KAJ1704269.1"/>
    </source>
</evidence>
<dbReference type="Proteomes" id="UP001151287">
    <property type="component" value="Unassembled WGS sequence"/>
</dbReference>
<protein>
    <submittedName>
        <fullName evidence="2">Uncharacterized protein</fullName>
    </submittedName>
</protein>
<sequence length="383" mass="43768">MEYMTPIVKAVIAAALGFTIGILFPACSMSSRISFPYVFPFAGNISISHSCISGKDFTGNCSTIDTNGTLKIYETTNPKGAETLPPGFVVSQSDLYQHRLWGIPDEDLPNKPKYLVAFGVGYGTMKHNVNNAVKKFAISNNFTIVLFHYDGNVNGWDEFDWSKDVIHITARKQTKWWFAKRFLHPDIVAPYEYIFIWDEDLGVDNFDAEEYIKIARKHGLEISQPAVDGQGFQWRMTERKHDQEIHKQVQEREDWCTSPQLPPCAGFVEIMAPVFTRSAWRCAWHMIQNDLVHGWGLDFNVRRCVEPGHEKMGVVDAQWIKHHAIPTLLNQGQQNENTSSTAIRTRCRLEWKMFDERLAEADKAYYQLMGIPYPSSNSTNTTN</sequence>
<dbReference type="OrthoDB" id="589333at2759"/>
<evidence type="ECO:0000313" key="3">
    <source>
        <dbReference type="Proteomes" id="UP001151287"/>
    </source>
</evidence>
<keyword evidence="1" id="KW-1133">Transmembrane helix</keyword>
<name>A0A9Q0D3J4_9POAL</name>
<keyword evidence="3" id="KW-1185">Reference proteome</keyword>
<dbReference type="PANTHER" id="PTHR31210">
    <property type="entry name" value="OS06G0731900 PROTEIN"/>
    <property type="match status" value="1"/>
</dbReference>
<feature type="transmembrane region" description="Helical" evidence="1">
    <location>
        <begin position="7"/>
        <end position="26"/>
    </location>
</feature>
<dbReference type="AlphaFoldDB" id="A0A9Q0D3J4"/>
<dbReference type="InterPro" id="IPR007877">
    <property type="entry name" value="DUF707"/>
</dbReference>
<dbReference type="PANTHER" id="PTHR31210:SF68">
    <property type="entry name" value="OS06G0727800 PROTEIN"/>
    <property type="match status" value="1"/>
</dbReference>
<evidence type="ECO:0000256" key="1">
    <source>
        <dbReference type="SAM" id="Phobius"/>
    </source>
</evidence>
<gene>
    <name evidence="2" type="ORF">LUZ63_004048</name>
</gene>
<accession>A0A9Q0D3J4</accession>
<keyword evidence="1" id="KW-0472">Membrane</keyword>
<organism evidence="2 3">
    <name type="scientific">Rhynchospora breviuscula</name>
    <dbReference type="NCBI Taxonomy" id="2022672"/>
    <lineage>
        <taxon>Eukaryota</taxon>
        <taxon>Viridiplantae</taxon>
        <taxon>Streptophyta</taxon>
        <taxon>Embryophyta</taxon>
        <taxon>Tracheophyta</taxon>
        <taxon>Spermatophyta</taxon>
        <taxon>Magnoliopsida</taxon>
        <taxon>Liliopsida</taxon>
        <taxon>Poales</taxon>
        <taxon>Cyperaceae</taxon>
        <taxon>Cyperoideae</taxon>
        <taxon>Rhynchosporeae</taxon>
        <taxon>Rhynchospora</taxon>
    </lineage>
</organism>
<dbReference type="EMBL" id="JAMQYH010000001">
    <property type="protein sequence ID" value="KAJ1704269.1"/>
    <property type="molecule type" value="Genomic_DNA"/>
</dbReference>